<sequence length="351" mass="37700">WLVDHLDVKWMLAAGFFIWSVATAATGLAGSFTLLLAARLVLGLGESVVYPSYSKILARYFPEDQRGLANSIIITGFYAGPAFGLFFGGLLMGRYGWRSFFLVLGLLSLIWLLPWLQWMPRHGDEHAAAGNRRDKQTPGILEILKLRSAWGTCAALACVDYLSYFFLTWMPTYLVRGRNFSMDQMAAVMGAAYVLCALVAALCGWLSDRWIVSGATPTLVRKGFTSAGMAGAAVFVVPCVLAGPKLTTVMVVLVAASLGMCSSNVWAITQTLAGPRAAGRWTGIENFVGNLGGAVAPALTGFVLGRTGDYFWAFAITAVVSLLGALSWAFWIGRVEPVVWASQDRGGAITG</sequence>
<name>A0A7V8NP91_9BACT</name>
<evidence type="ECO:0000256" key="3">
    <source>
        <dbReference type="ARBA" id="ARBA00022989"/>
    </source>
</evidence>
<feature type="transmembrane region" description="Helical" evidence="5">
    <location>
        <begin position="149"/>
        <end position="167"/>
    </location>
</feature>
<dbReference type="InterPro" id="IPR020846">
    <property type="entry name" value="MFS_dom"/>
</dbReference>
<dbReference type="PROSITE" id="PS50850">
    <property type="entry name" value="MFS"/>
    <property type="match status" value="1"/>
</dbReference>
<evidence type="ECO:0000256" key="4">
    <source>
        <dbReference type="ARBA" id="ARBA00023136"/>
    </source>
</evidence>
<dbReference type="InterPro" id="IPR036259">
    <property type="entry name" value="MFS_trans_sf"/>
</dbReference>
<evidence type="ECO:0000256" key="1">
    <source>
        <dbReference type="ARBA" id="ARBA00004141"/>
    </source>
</evidence>
<feature type="transmembrane region" description="Helical" evidence="5">
    <location>
        <begin position="219"/>
        <end position="243"/>
    </location>
</feature>
<dbReference type="Gene3D" id="1.20.1250.20">
    <property type="entry name" value="MFS general substrate transporter like domains"/>
    <property type="match status" value="2"/>
</dbReference>
<dbReference type="PANTHER" id="PTHR11662:SF399">
    <property type="entry name" value="FI19708P1-RELATED"/>
    <property type="match status" value="1"/>
</dbReference>
<feature type="non-terminal residue" evidence="7">
    <location>
        <position position="1"/>
    </location>
</feature>
<feature type="transmembrane region" description="Helical" evidence="5">
    <location>
        <begin position="68"/>
        <end position="91"/>
    </location>
</feature>
<evidence type="ECO:0000259" key="6">
    <source>
        <dbReference type="PROSITE" id="PS50850"/>
    </source>
</evidence>
<evidence type="ECO:0000313" key="8">
    <source>
        <dbReference type="Proteomes" id="UP000567293"/>
    </source>
</evidence>
<dbReference type="Proteomes" id="UP000567293">
    <property type="component" value="Unassembled WGS sequence"/>
</dbReference>
<comment type="subcellular location">
    <subcellularLocation>
        <location evidence="1">Membrane</location>
        <topology evidence="1">Multi-pass membrane protein</topology>
    </subcellularLocation>
</comment>
<feature type="transmembrane region" description="Helical" evidence="5">
    <location>
        <begin position="97"/>
        <end position="116"/>
    </location>
</feature>
<evidence type="ECO:0000256" key="5">
    <source>
        <dbReference type="SAM" id="Phobius"/>
    </source>
</evidence>
<keyword evidence="4 5" id="KW-0472">Membrane</keyword>
<feature type="transmembrane region" description="Helical" evidence="5">
    <location>
        <begin position="12"/>
        <end position="37"/>
    </location>
</feature>
<evidence type="ECO:0000256" key="2">
    <source>
        <dbReference type="ARBA" id="ARBA00022692"/>
    </source>
</evidence>
<proteinExistence type="predicted"/>
<dbReference type="PANTHER" id="PTHR11662">
    <property type="entry name" value="SOLUTE CARRIER FAMILY 17"/>
    <property type="match status" value="1"/>
</dbReference>
<dbReference type="AlphaFoldDB" id="A0A7V8NP91"/>
<protein>
    <submittedName>
        <fullName evidence="7">MFS transporter</fullName>
    </submittedName>
</protein>
<dbReference type="InterPro" id="IPR050382">
    <property type="entry name" value="MFS_Na/Anion_cotransporter"/>
</dbReference>
<comment type="caution">
    <text evidence="7">The sequence shown here is derived from an EMBL/GenBank/DDBJ whole genome shotgun (WGS) entry which is preliminary data.</text>
</comment>
<dbReference type="GO" id="GO:0016020">
    <property type="term" value="C:membrane"/>
    <property type="evidence" value="ECO:0007669"/>
    <property type="project" value="UniProtKB-SubCell"/>
</dbReference>
<dbReference type="InterPro" id="IPR011701">
    <property type="entry name" value="MFS"/>
</dbReference>
<reference evidence="7" key="1">
    <citation type="submission" date="2020-06" db="EMBL/GenBank/DDBJ databases">
        <title>Legume-microbial interactions unlock mineral nutrients during tropical forest succession.</title>
        <authorList>
            <person name="Epihov D.Z."/>
        </authorList>
    </citation>
    <scope>NUCLEOTIDE SEQUENCE [LARGE SCALE GENOMIC DNA]</scope>
    <source>
        <strain evidence="7">Pan2503</strain>
    </source>
</reference>
<dbReference type="Pfam" id="PF07690">
    <property type="entry name" value="MFS_1"/>
    <property type="match status" value="1"/>
</dbReference>
<evidence type="ECO:0000313" key="7">
    <source>
        <dbReference type="EMBL" id="MBA0084994.1"/>
    </source>
</evidence>
<keyword evidence="3 5" id="KW-1133">Transmembrane helix</keyword>
<feature type="domain" description="Major facilitator superfamily (MFS) profile" evidence="6">
    <location>
        <begin position="1"/>
        <end position="336"/>
    </location>
</feature>
<dbReference type="EMBL" id="JACDQQ010000809">
    <property type="protein sequence ID" value="MBA0084994.1"/>
    <property type="molecule type" value="Genomic_DNA"/>
</dbReference>
<accession>A0A7V8NP91</accession>
<feature type="transmembrane region" description="Helical" evidence="5">
    <location>
        <begin position="310"/>
        <end position="332"/>
    </location>
</feature>
<keyword evidence="2 5" id="KW-0812">Transmembrane</keyword>
<feature type="transmembrane region" description="Helical" evidence="5">
    <location>
        <begin position="249"/>
        <end position="267"/>
    </location>
</feature>
<dbReference type="SUPFAM" id="SSF103473">
    <property type="entry name" value="MFS general substrate transporter"/>
    <property type="match status" value="1"/>
</dbReference>
<keyword evidence="8" id="KW-1185">Reference proteome</keyword>
<gene>
    <name evidence="7" type="ORF">HRJ53_08360</name>
</gene>
<feature type="transmembrane region" description="Helical" evidence="5">
    <location>
        <begin position="287"/>
        <end position="304"/>
    </location>
</feature>
<organism evidence="7 8">
    <name type="scientific">Candidatus Acidiferrum panamense</name>
    <dbReference type="NCBI Taxonomy" id="2741543"/>
    <lineage>
        <taxon>Bacteria</taxon>
        <taxon>Pseudomonadati</taxon>
        <taxon>Acidobacteriota</taxon>
        <taxon>Terriglobia</taxon>
        <taxon>Candidatus Acidiferrales</taxon>
        <taxon>Candidatus Acidiferrum</taxon>
    </lineage>
</organism>
<dbReference type="GO" id="GO:0022857">
    <property type="term" value="F:transmembrane transporter activity"/>
    <property type="evidence" value="ECO:0007669"/>
    <property type="project" value="InterPro"/>
</dbReference>
<feature type="transmembrane region" description="Helical" evidence="5">
    <location>
        <begin position="187"/>
        <end position="207"/>
    </location>
</feature>